<accession>A0A3B0ZPM0</accession>
<organism evidence="2">
    <name type="scientific">hydrothermal vent metagenome</name>
    <dbReference type="NCBI Taxonomy" id="652676"/>
    <lineage>
        <taxon>unclassified sequences</taxon>
        <taxon>metagenomes</taxon>
        <taxon>ecological metagenomes</taxon>
    </lineage>
</organism>
<protein>
    <submittedName>
        <fullName evidence="2">Uncharacterized protein</fullName>
    </submittedName>
</protein>
<gene>
    <name evidence="2" type="ORF">MNBD_GAMMA19-1357</name>
</gene>
<keyword evidence="1" id="KW-1133">Transmembrane helix</keyword>
<dbReference type="AlphaFoldDB" id="A0A3B0ZPM0"/>
<dbReference type="EMBL" id="UOFV01000060">
    <property type="protein sequence ID" value="VAW95515.1"/>
    <property type="molecule type" value="Genomic_DNA"/>
</dbReference>
<evidence type="ECO:0000256" key="1">
    <source>
        <dbReference type="SAM" id="Phobius"/>
    </source>
</evidence>
<feature type="transmembrane region" description="Helical" evidence="1">
    <location>
        <begin position="12"/>
        <end position="30"/>
    </location>
</feature>
<proteinExistence type="predicted"/>
<evidence type="ECO:0000313" key="2">
    <source>
        <dbReference type="EMBL" id="VAW95515.1"/>
    </source>
</evidence>
<reference evidence="2" key="1">
    <citation type="submission" date="2018-06" db="EMBL/GenBank/DDBJ databases">
        <authorList>
            <person name="Zhirakovskaya E."/>
        </authorList>
    </citation>
    <scope>NUCLEOTIDE SEQUENCE</scope>
</reference>
<name>A0A3B0ZPM0_9ZZZZ</name>
<keyword evidence="1" id="KW-0812">Transmembrane</keyword>
<keyword evidence="1" id="KW-0472">Membrane</keyword>
<sequence length="58" mass="6737">MMIVGCVVSEMSFTQMAVIACFIDGMSMVIRVKITMSMMQIVDVQYRSLRTQQRQREQ</sequence>